<protein>
    <recommendedName>
        <fullName evidence="1">N-acetyltransferase domain-containing protein</fullName>
    </recommendedName>
</protein>
<reference evidence="2" key="1">
    <citation type="submission" date="2010-04" db="EMBL/GenBank/DDBJ databases">
        <authorList>
            <person name="Reid K.E."/>
            <person name="Liao N."/>
            <person name="Chan S."/>
            <person name="Docking R."/>
            <person name="Taylor G."/>
            <person name="Moore R."/>
            <person name="Mayo M."/>
            <person name="Munro S."/>
            <person name="King J."/>
            <person name="Yanchuk A."/>
            <person name="Holt R."/>
            <person name="Jones S."/>
            <person name="Marra M."/>
            <person name="Ritland C.E."/>
            <person name="Ritland K."/>
            <person name="Bohlmann J."/>
        </authorList>
    </citation>
    <scope>NUCLEOTIDE SEQUENCE</scope>
    <source>
        <tissue evidence="2">Bud</tissue>
    </source>
</reference>
<dbReference type="EMBL" id="BT124232">
    <property type="protein sequence ID" value="ADE77498.1"/>
    <property type="molecule type" value="mRNA"/>
</dbReference>
<dbReference type="Gene3D" id="3.40.630.30">
    <property type="match status" value="1"/>
</dbReference>
<dbReference type="PANTHER" id="PTHR47426:SF3">
    <property type="entry name" value="GCN5-RELATED N-ACETYLTRANSFERASE 6, CHLOROPLASTIC"/>
    <property type="match status" value="1"/>
</dbReference>
<dbReference type="Pfam" id="PF00583">
    <property type="entry name" value="Acetyltransf_1"/>
    <property type="match status" value="1"/>
</dbReference>
<evidence type="ECO:0000313" key="2">
    <source>
        <dbReference type="EMBL" id="ADE77498.1"/>
    </source>
</evidence>
<organism evidence="2">
    <name type="scientific">Picea sitchensis</name>
    <name type="common">Sitka spruce</name>
    <name type="synonym">Pinus sitchensis</name>
    <dbReference type="NCBI Taxonomy" id="3332"/>
    <lineage>
        <taxon>Eukaryota</taxon>
        <taxon>Viridiplantae</taxon>
        <taxon>Streptophyta</taxon>
        <taxon>Embryophyta</taxon>
        <taxon>Tracheophyta</taxon>
        <taxon>Spermatophyta</taxon>
        <taxon>Pinopsida</taxon>
        <taxon>Pinidae</taxon>
        <taxon>Conifers I</taxon>
        <taxon>Pinales</taxon>
        <taxon>Pinaceae</taxon>
        <taxon>Picea</taxon>
    </lineage>
</organism>
<sequence length="55" mass="6079">MSSSKLGRSHRYGYVANVCVSKFARRQGIASNMLQLAVEVAKSSGVKDVFYSCKY</sequence>
<dbReference type="GO" id="GO:0016747">
    <property type="term" value="F:acyltransferase activity, transferring groups other than amino-acyl groups"/>
    <property type="evidence" value="ECO:0007669"/>
    <property type="project" value="InterPro"/>
</dbReference>
<dbReference type="SUPFAM" id="SSF55729">
    <property type="entry name" value="Acyl-CoA N-acyltransferases (Nat)"/>
    <property type="match status" value="1"/>
</dbReference>
<evidence type="ECO:0000259" key="1">
    <source>
        <dbReference type="Pfam" id="PF00583"/>
    </source>
</evidence>
<dbReference type="InterPro" id="IPR000182">
    <property type="entry name" value="GNAT_dom"/>
</dbReference>
<name>D5AD79_PICSI</name>
<dbReference type="AlphaFoldDB" id="D5AD79"/>
<feature type="domain" description="N-acetyltransferase" evidence="1">
    <location>
        <begin position="9"/>
        <end position="49"/>
    </location>
</feature>
<accession>D5AD79</accession>
<proteinExistence type="evidence at transcript level"/>
<dbReference type="InterPro" id="IPR016181">
    <property type="entry name" value="Acyl_CoA_acyltransferase"/>
</dbReference>
<dbReference type="PANTHER" id="PTHR47426">
    <property type="entry name" value="ACYL-COA N-ACYLTRANSFERASES (NAT) SUPERFAMILY PROTEIN"/>
    <property type="match status" value="1"/>
</dbReference>
<dbReference type="CDD" id="cd04301">
    <property type="entry name" value="NAT_SF"/>
    <property type="match status" value="1"/>
</dbReference>